<accession>A0A0C4UUB2</accession>
<keyword evidence="6 10" id="KW-1133">Transmembrane helix</keyword>
<proteinExistence type="evidence at transcript level"/>
<name>A0A0C4UUB2_OSTNU</name>
<evidence type="ECO:0000256" key="1">
    <source>
        <dbReference type="ARBA" id="ARBA00004651"/>
    </source>
</evidence>
<evidence type="ECO:0000313" key="11">
    <source>
        <dbReference type="EMBL" id="AIZ94613.1"/>
    </source>
</evidence>
<evidence type="ECO:0000256" key="6">
    <source>
        <dbReference type="ARBA" id="ARBA00022989"/>
    </source>
</evidence>
<dbReference type="InterPro" id="IPR004117">
    <property type="entry name" value="7tm6_olfct_rcpt"/>
</dbReference>
<dbReference type="PANTHER" id="PTHR21137">
    <property type="entry name" value="ODORANT RECEPTOR"/>
    <property type="match status" value="1"/>
</dbReference>
<comment type="subcellular location">
    <subcellularLocation>
        <location evidence="1 10">Cell membrane</location>
        <topology evidence="1 10">Multi-pass membrane protein</topology>
    </subcellularLocation>
</comment>
<keyword evidence="4 10" id="KW-0812">Transmembrane</keyword>
<dbReference type="PANTHER" id="PTHR21137:SF35">
    <property type="entry name" value="ODORANT RECEPTOR 19A-RELATED"/>
    <property type="match status" value="1"/>
</dbReference>
<keyword evidence="3 10" id="KW-0716">Sensory transduction</keyword>
<keyword evidence="9 10" id="KW-0807">Transducer</keyword>
<comment type="similarity">
    <text evidence="10">Belongs to the insect chemoreceptor superfamily. Heteromeric odorant receptor channel (TC 1.A.69) family.</text>
</comment>
<dbReference type="AlphaFoldDB" id="A0A0C4UUB2"/>
<comment type="caution">
    <text evidence="10">Lacks conserved residue(s) required for the propagation of feature annotation.</text>
</comment>
<reference evidence="11" key="1">
    <citation type="journal article" date="2014" name="Front Ecol Evol">
        <title>Shifts in sensory neuron identity parallel differences in pheromone preference in the European corn borer.</title>
        <authorList>
            <person name="Koutroumpa F.A."/>
            <person name="Karpati Z."/>
            <person name="Monsempes C."/>
            <person name="Hill S.R."/>
            <person name="Hansson B.S."/>
            <person name="Jacquin-Joly E."/>
            <person name="Krieger J."/>
            <person name="Dekker T."/>
        </authorList>
    </citation>
    <scope>NUCLEOTIDE SEQUENCE</scope>
</reference>
<evidence type="ECO:0000256" key="3">
    <source>
        <dbReference type="ARBA" id="ARBA00022606"/>
    </source>
</evidence>
<keyword evidence="7 10" id="KW-0472">Membrane</keyword>
<evidence type="ECO:0000256" key="7">
    <source>
        <dbReference type="ARBA" id="ARBA00023136"/>
    </source>
</evidence>
<dbReference type="Pfam" id="PF02949">
    <property type="entry name" value="7tm_6"/>
    <property type="match status" value="1"/>
</dbReference>
<evidence type="ECO:0000256" key="2">
    <source>
        <dbReference type="ARBA" id="ARBA00022475"/>
    </source>
</evidence>
<feature type="transmembrane region" description="Helical" evidence="10">
    <location>
        <begin position="200"/>
        <end position="221"/>
    </location>
</feature>
<dbReference type="GO" id="GO:0007165">
    <property type="term" value="P:signal transduction"/>
    <property type="evidence" value="ECO:0007669"/>
    <property type="project" value="UniProtKB-KW"/>
</dbReference>
<evidence type="ECO:0000256" key="8">
    <source>
        <dbReference type="ARBA" id="ARBA00023170"/>
    </source>
</evidence>
<keyword evidence="2" id="KW-1003">Cell membrane</keyword>
<evidence type="ECO:0000256" key="10">
    <source>
        <dbReference type="RuleBase" id="RU351113"/>
    </source>
</evidence>
<protein>
    <recommendedName>
        <fullName evidence="10">Odorant receptor</fullName>
    </recommendedName>
</protein>
<sequence length="422" mass="48616">MSAVDQNPSTLNYIKTVENFLGASGIWPSNIFSDKLQPLVFRVHKQTLPYHTMLIVFGGLHYLSDNFHRMSFLDMGHMILSTFLAMVTAMRSVVPNLKVYAALVTKLGREIHLMHFAHKGPYYEEMNKMVDKASYIYTKIIVVIMYLAMLMFNFAPMYNNAKNVLISKTENYTMEFALYYSYPGFKPLNYFPTTTLYNFYLSYNCGIMLCGLDLVLFLMIFQLIGHVYILRHNLENFPSPKNKVVLNIGDLPRYKNKENCIVEMFDAKENEEVRVRLAECIEHHKIIIRFTDEISIVFGPILAFNYMFHMVGCCLLLLECSAGNQIIRYGPLTTVVFGQLIQISVMFEMLGAETEKLKDSAYFVPWECMNTSNRRTAHIMLHKMQDKISIKALGLAAVGVNTMMGILKTTFSYYAFLQTMND</sequence>
<dbReference type="GO" id="GO:0005886">
    <property type="term" value="C:plasma membrane"/>
    <property type="evidence" value="ECO:0007669"/>
    <property type="project" value="UniProtKB-SubCell"/>
</dbReference>
<evidence type="ECO:0000256" key="4">
    <source>
        <dbReference type="ARBA" id="ARBA00022692"/>
    </source>
</evidence>
<feature type="transmembrane region" description="Helical" evidence="10">
    <location>
        <begin position="392"/>
        <end position="416"/>
    </location>
</feature>
<dbReference type="GO" id="GO:0004984">
    <property type="term" value="F:olfactory receptor activity"/>
    <property type="evidence" value="ECO:0007669"/>
    <property type="project" value="InterPro"/>
</dbReference>
<feature type="transmembrane region" description="Helical" evidence="10">
    <location>
        <begin position="294"/>
        <end position="318"/>
    </location>
</feature>
<keyword evidence="5 10" id="KW-0552">Olfaction</keyword>
<evidence type="ECO:0000256" key="5">
    <source>
        <dbReference type="ARBA" id="ARBA00022725"/>
    </source>
</evidence>
<feature type="transmembrane region" description="Helical" evidence="10">
    <location>
        <begin position="75"/>
        <end position="94"/>
    </location>
</feature>
<dbReference type="EMBL" id="KJ830833">
    <property type="protein sequence ID" value="AIZ94613.1"/>
    <property type="molecule type" value="mRNA"/>
</dbReference>
<evidence type="ECO:0000256" key="9">
    <source>
        <dbReference type="ARBA" id="ARBA00023224"/>
    </source>
</evidence>
<dbReference type="GO" id="GO:0005549">
    <property type="term" value="F:odorant binding"/>
    <property type="evidence" value="ECO:0007669"/>
    <property type="project" value="InterPro"/>
</dbReference>
<feature type="transmembrane region" description="Helical" evidence="10">
    <location>
        <begin position="136"/>
        <end position="155"/>
    </location>
</feature>
<keyword evidence="8 10" id="KW-0675">Receptor</keyword>
<organism evidence="11">
    <name type="scientific">Ostrinia nubilalis</name>
    <name type="common">European corn borer</name>
    <name type="synonym">Pyralis nubilalis</name>
    <dbReference type="NCBI Taxonomy" id="29057"/>
    <lineage>
        <taxon>Eukaryota</taxon>
        <taxon>Metazoa</taxon>
        <taxon>Ecdysozoa</taxon>
        <taxon>Arthropoda</taxon>
        <taxon>Hexapoda</taxon>
        <taxon>Insecta</taxon>
        <taxon>Pterygota</taxon>
        <taxon>Neoptera</taxon>
        <taxon>Endopterygota</taxon>
        <taxon>Lepidoptera</taxon>
        <taxon>Glossata</taxon>
        <taxon>Ditrysia</taxon>
        <taxon>Pyraloidea</taxon>
        <taxon>Crambidae</taxon>
        <taxon>Pyraustinae</taxon>
        <taxon>Ostrinia</taxon>
    </lineage>
</organism>